<dbReference type="AlphaFoldDB" id="A0A6A6FND4"/>
<reference evidence="1" key="1">
    <citation type="journal article" date="2020" name="Stud. Mycol.">
        <title>101 Dothideomycetes genomes: a test case for predicting lifestyles and emergence of pathogens.</title>
        <authorList>
            <person name="Haridas S."/>
            <person name="Albert R."/>
            <person name="Binder M."/>
            <person name="Bloem J."/>
            <person name="Labutti K."/>
            <person name="Salamov A."/>
            <person name="Andreopoulos B."/>
            <person name="Baker S."/>
            <person name="Barry K."/>
            <person name="Bills G."/>
            <person name="Bluhm B."/>
            <person name="Cannon C."/>
            <person name="Castanera R."/>
            <person name="Culley D."/>
            <person name="Daum C."/>
            <person name="Ezra D."/>
            <person name="Gonzalez J."/>
            <person name="Henrissat B."/>
            <person name="Kuo A."/>
            <person name="Liang C."/>
            <person name="Lipzen A."/>
            <person name="Lutzoni F."/>
            <person name="Magnuson J."/>
            <person name="Mondo S."/>
            <person name="Nolan M."/>
            <person name="Ohm R."/>
            <person name="Pangilinan J."/>
            <person name="Park H.-J."/>
            <person name="Ramirez L."/>
            <person name="Alfaro M."/>
            <person name="Sun H."/>
            <person name="Tritt A."/>
            <person name="Yoshinaga Y."/>
            <person name="Zwiers L.-H."/>
            <person name="Turgeon B."/>
            <person name="Goodwin S."/>
            <person name="Spatafora J."/>
            <person name="Crous P."/>
            <person name="Grigoriev I."/>
        </authorList>
    </citation>
    <scope>NUCLEOTIDE SEQUENCE</scope>
    <source>
        <strain evidence="1">SCOH1-5</strain>
    </source>
</reference>
<organism evidence="1 2">
    <name type="scientific">Cercospora zeae-maydis SCOH1-5</name>
    <dbReference type="NCBI Taxonomy" id="717836"/>
    <lineage>
        <taxon>Eukaryota</taxon>
        <taxon>Fungi</taxon>
        <taxon>Dikarya</taxon>
        <taxon>Ascomycota</taxon>
        <taxon>Pezizomycotina</taxon>
        <taxon>Dothideomycetes</taxon>
        <taxon>Dothideomycetidae</taxon>
        <taxon>Mycosphaerellales</taxon>
        <taxon>Mycosphaerellaceae</taxon>
        <taxon>Cercospora</taxon>
    </lineage>
</organism>
<name>A0A6A6FND4_9PEZI</name>
<evidence type="ECO:0000313" key="1">
    <source>
        <dbReference type="EMBL" id="KAF2214962.1"/>
    </source>
</evidence>
<protein>
    <submittedName>
        <fullName evidence="1">Uncharacterized protein</fullName>
    </submittedName>
</protein>
<evidence type="ECO:0000313" key="2">
    <source>
        <dbReference type="Proteomes" id="UP000799539"/>
    </source>
</evidence>
<keyword evidence="2" id="KW-1185">Reference proteome</keyword>
<gene>
    <name evidence="1" type="ORF">CERZMDRAFT_95338</name>
</gene>
<sequence>MTEAEIENICSDDRSFHDGVAAKFFLDHLVDSDQRGSNLQWLSVTAWKGHFNVLKDGCVDSVAQFRRQLEKLERLDWRIAGGLYGLLLVRVGCLVSCVYGDLVSRRYWQVLGLEGRRTLCS</sequence>
<dbReference type="Proteomes" id="UP000799539">
    <property type="component" value="Unassembled WGS sequence"/>
</dbReference>
<dbReference type="EMBL" id="ML992667">
    <property type="protein sequence ID" value="KAF2214962.1"/>
    <property type="molecule type" value="Genomic_DNA"/>
</dbReference>
<proteinExistence type="predicted"/>
<accession>A0A6A6FND4</accession>